<dbReference type="GO" id="GO:0050660">
    <property type="term" value="F:flavin adenine dinucleotide binding"/>
    <property type="evidence" value="ECO:0007669"/>
    <property type="project" value="InterPro"/>
</dbReference>
<reference evidence="7" key="2">
    <citation type="submission" date="2013-04" db="UniProtKB">
        <authorList>
            <consortium name="EnsemblPlants"/>
        </authorList>
    </citation>
    <scope>IDENTIFICATION</scope>
</reference>
<protein>
    <recommendedName>
        <fullName evidence="5">Flavin-containing monooxygenase</fullName>
        <ecNumber evidence="5">1.-.-.-</ecNumber>
    </recommendedName>
</protein>
<dbReference type="HOGENOM" id="CLU_006909_9_3_1"/>
<dbReference type="GO" id="GO:0004499">
    <property type="term" value="F:N,N-dimethylaniline monooxygenase activity"/>
    <property type="evidence" value="ECO:0007669"/>
    <property type="project" value="InterPro"/>
</dbReference>
<evidence type="ECO:0000313" key="8">
    <source>
        <dbReference type="Proteomes" id="UP000006038"/>
    </source>
</evidence>
<dbReference type="AlphaFoldDB" id="J3MC59"/>
<dbReference type="PANTHER" id="PTHR23023">
    <property type="entry name" value="DIMETHYLANILINE MONOOXYGENASE"/>
    <property type="match status" value="1"/>
</dbReference>
<dbReference type="EnsemblPlants" id="OB06G16030.1">
    <property type="protein sequence ID" value="OB06G16030.1"/>
    <property type="gene ID" value="OB06G16030"/>
</dbReference>
<accession>J3MC59</accession>
<keyword evidence="8" id="KW-1185">Reference proteome</keyword>
<comment type="cofactor">
    <cofactor evidence="5">
        <name>FAD</name>
        <dbReference type="ChEBI" id="CHEBI:57692"/>
    </cofactor>
</comment>
<dbReference type="Gramene" id="OB06G16030.1">
    <property type="protein sequence ID" value="OB06G16030.1"/>
    <property type="gene ID" value="OB06G16030"/>
</dbReference>
<dbReference type="Proteomes" id="UP000006038">
    <property type="component" value="Chromosome 6"/>
</dbReference>
<reference evidence="7" key="1">
    <citation type="journal article" date="2013" name="Nat. Commun.">
        <title>Whole-genome sequencing of Oryza brachyantha reveals mechanisms underlying Oryza genome evolution.</title>
        <authorList>
            <person name="Chen J."/>
            <person name="Huang Q."/>
            <person name="Gao D."/>
            <person name="Wang J."/>
            <person name="Lang Y."/>
            <person name="Liu T."/>
            <person name="Li B."/>
            <person name="Bai Z."/>
            <person name="Luis Goicoechea J."/>
            <person name="Liang C."/>
            <person name="Chen C."/>
            <person name="Zhang W."/>
            <person name="Sun S."/>
            <person name="Liao Y."/>
            <person name="Zhang X."/>
            <person name="Yang L."/>
            <person name="Song C."/>
            <person name="Wang M."/>
            <person name="Shi J."/>
            <person name="Liu G."/>
            <person name="Liu J."/>
            <person name="Zhou H."/>
            <person name="Zhou W."/>
            <person name="Yu Q."/>
            <person name="An N."/>
            <person name="Chen Y."/>
            <person name="Cai Q."/>
            <person name="Wang B."/>
            <person name="Liu B."/>
            <person name="Min J."/>
            <person name="Huang Y."/>
            <person name="Wu H."/>
            <person name="Li Z."/>
            <person name="Zhang Y."/>
            <person name="Yin Y."/>
            <person name="Song W."/>
            <person name="Jiang J."/>
            <person name="Jackson S.A."/>
            <person name="Wing R.A."/>
            <person name="Wang J."/>
            <person name="Chen M."/>
        </authorList>
    </citation>
    <scope>NUCLEOTIDE SEQUENCE [LARGE SCALE GENOMIC DNA]</scope>
    <source>
        <strain evidence="7">cv. IRGC 101232</strain>
    </source>
</reference>
<dbReference type="OMA" id="MAHEDAA"/>
<proteinExistence type="inferred from homology"/>
<dbReference type="InterPro" id="IPR050346">
    <property type="entry name" value="FMO-like"/>
</dbReference>
<evidence type="ECO:0000256" key="2">
    <source>
        <dbReference type="ARBA" id="ARBA00022630"/>
    </source>
</evidence>
<dbReference type="InterPro" id="IPR036188">
    <property type="entry name" value="FAD/NAD-bd_sf"/>
</dbReference>
<sequence length="519" mass="57239">MDATKKTVAIVGAGASGLTACNQPSTRWIAFAAKHALAKGFRPVVFEADDGIGGVWRHTLASTSLQTPAFSYRFSDFPWPPEVAEVFPRHDQVVEYLAAYARRYGVLECVRFGRKVIAVEYAGAPAEQAAAWELWPANGETFGDGSGQWLLTVQHRGSEATQICRFDFLILSALGDSVEFPTPRHFHPIEVPRCSMARCSTPWTTPTWTTRPPPGRGKRVAVVGSGKSAFDTAAECAAANGARYPCAMICRSGRWMVNGGFVWGVSLGHLFTNRLAELMVRKPGEGLALTLLAMLLTPLVATVEADRDVLQDADPDGEARDGAGGELRGINVGLPARSSPRQVLRQGGGGQHLDQEDQILRLLNGRLGARRHRRAVRRGRRRARHRLPWRREAEEHVRLGNVQADGRRQIIHPRIPQMAVIGYTESLTSIYTYEMMAKWVAHLLAGAFRRMEASASEWGEHAVVKKRGGGRVEAPCFGAVSTWYNDELCRDMGYEPRRKQAILAEWLKPHGSADYAAIR</sequence>
<dbReference type="Gene3D" id="3.50.50.60">
    <property type="entry name" value="FAD/NAD(P)-binding domain"/>
    <property type="match status" value="1"/>
</dbReference>
<evidence type="ECO:0000256" key="1">
    <source>
        <dbReference type="ARBA" id="ARBA00009183"/>
    </source>
</evidence>
<organism evidence="7">
    <name type="scientific">Oryza brachyantha</name>
    <name type="common">malo sina</name>
    <dbReference type="NCBI Taxonomy" id="4533"/>
    <lineage>
        <taxon>Eukaryota</taxon>
        <taxon>Viridiplantae</taxon>
        <taxon>Streptophyta</taxon>
        <taxon>Embryophyta</taxon>
        <taxon>Tracheophyta</taxon>
        <taxon>Spermatophyta</taxon>
        <taxon>Magnoliopsida</taxon>
        <taxon>Liliopsida</taxon>
        <taxon>Poales</taxon>
        <taxon>Poaceae</taxon>
        <taxon>BOP clade</taxon>
        <taxon>Oryzoideae</taxon>
        <taxon>Oryzeae</taxon>
        <taxon>Oryzinae</taxon>
        <taxon>Oryza</taxon>
    </lineage>
</organism>
<comment type="similarity">
    <text evidence="1 5">Belongs to the FMO family.</text>
</comment>
<dbReference type="Pfam" id="PF00743">
    <property type="entry name" value="FMO-like"/>
    <property type="match status" value="1"/>
</dbReference>
<dbReference type="eggNOG" id="KOG1399">
    <property type="taxonomic scope" value="Eukaryota"/>
</dbReference>
<keyword evidence="3 5" id="KW-0274">FAD</keyword>
<dbReference type="GO" id="GO:0050661">
    <property type="term" value="F:NADP binding"/>
    <property type="evidence" value="ECO:0007669"/>
    <property type="project" value="InterPro"/>
</dbReference>
<evidence type="ECO:0000256" key="5">
    <source>
        <dbReference type="RuleBase" id="RU361177"/>
    </source>
</evidence>
<keyword evidence="5" id="KW-0503">Monooxygenase</keyword>
<evidence type="ECO:0000256" key="3">
    <source>
        <dbReference type="ARBA" id="ARBA00022827"/>
    </source>
</evidence>
<dbReference type="SUPFAM" id="SSF51905">
    <property type="entry name" value="FAD/NAD(P)-binding domain"/>
    <property type="match status" value="1"/>
</dbReference>
<keyword evidence="4 5" id="KW-0560">Oxidoreductase</keyword>
<evidence type="ECO:0000256" key="6">
    <source>
        <dbReference type="SAM" id="MobiDB-lite"/>
    </source>
</evidence>
<dbReference type="PROSITE" id="PS51257">
    <property type="entry name" value="PROKAR_LIPOPROTEIN"/>
    <property type="match status" value="1"/>
</dbReference>
<evidence type="ECO:0000256" key="4">
    <source>
        <dbReference type="ARBA" id="ARBA00023002"/>
    </source>
</evidence>
<feature type="region of interest" description="Disordered" evidence="6">
    <location>
        <begin position="312"/>
        <end position="351"/>
    </location>
</feature>
<keyword evidence="2 5" id="KW-0285">Flavoprotein</keyword>
<name>J3MC59_ORYBR</name>
<dbReference type="InterPro" id="IPR020946">
    <property type="entry name" value="Flavin_mOase-like"/>
</dbReference>
<evidence type="ECO:0000313" key="7">
    <source>
        <dbReference type="EnsemblPlants" id="OB06G16030.1"/>
    </source>
</evidence>
<dbReference type="EC" id="1.-.-.-" evidence="5"/>